<name>A0A6C0D6Y4_9ZZZZ</name>
<dbReference type="GO" id="GO:0005665">
    <property type="term" value="C:RNA polymerase II, core complex"/>
    <property type="evidence" value="ECO:0007669"/>
    <property type="project" value="TreeGrafter"/>
</dbReference>
<dbReference type="Gene3D" id="3.90.940.20">
    <property type="entry name" value="RPB5-like RNA polymerase subunit"/>
    <property type="match status" value="1"/>
</dbReference>
<dbReference type="PANTHER" id="PTHR10535">
    <property type="entry name" value="DNA-DIRECTED RNA POLYMERASES I, II, AND III SUBUNIT RPABC1"/>
    <property type="match status" value="1"/>
</dbReference>
<dbReference type="GO" id="GO:0006362">
    <property type="term" value="P:transcription elongation by RNA polymerase I"/>
    <property type="evidence" value="ECO:0007669"/>
    <property type="project" value="TreeGrafter"/>
</dbReference>
<dbReference type="GO" id="GO:0005666">
    <property type="term" value="C:RNA polymerase III complex"/>
    <property type="evidence" value="ECO:0007669"/>
    <property type="project" value="TreeGrafter"/>
</dbReference>
<evidence type="ECO:0000313" key="3">
    <source>
        <dbReference type="EMBL" id="QHT11894.1"/>
    </source>
</evidence>
<proteinExistence type="predicted"/>
<dbReference type="InterPro" id="IPR014381">
    <property type="entry name" value="Arch_Rpo5/euc_Rpb5"/>
</dbReference>
<dbReference type="GO" id="GO:0006366">
    <property type="term" value="P:transcription by RNA polymerase II"/>
    <property type="evidence" value="ECO:0007669"/>
    <property type="project" value="TreeGrafter"/>
</dbReference>
<dbReference type="EMBL" id="MN739539">
    <property type="protein sequence ID" value="QHT11894.1"/>
    <property type="molecule type" value="Genomic_DNA"/>
</dbReference>
<sequence>MSNSNRILSLYKSRKTILEHLDNLDYETKEYVGFSINEIDAMYVNKQLDLLVNHKSNNKKVYVKYYLDAKQIRPANLDNIIEDLFVIDNVLTKNDTLIIITEDEPNDTIINKIKYLFDSESVFIVLHNIHRLQFNILQHALVPTTAILNETEIEDMKRKYNIKSLQQLPEISRFDPMALAICMRPGEVCTIFRKSATALSYTYYRICI</sequence>
<dbReference type="GO" id="GO:0003899">
    <property type="term" value="F:DNA-directed RNA polymerase activity"/>
    <property type="evidence" value="ECO:0007669"/>
    <property type="project" value="InterPro"/>
</dbReference>
<protein>
    <recommendedName>
        <fullName evidence="2">RNA polymerase subunit H/Rpb5 C-terminal domain-containing protein</fullName>
    </recommendedName>
</protein>
<feature type="domain" description="RNA polymerase subunit H/Rpb5 C-terminal" evidence="2">
    <location>
        <begin position="134"/>
        <end position="207"/>
    </location>
</feature>
<organism evidence="3">
    <name type="scientific">viral metagenome</name>
    <dbReference type="NCBI Taxonomy" id="1070528"/>
    <lineage>
        <taxon>unclassified sequences</taxon>
        <taxon>metagenomes</taxon>
        <taxon>organismal metagenomes</taxon>
    </lineage>
</organism>
<dbReference type="InterPro" id="IPR000783">
    <property type="entry name" value="RNA_pol_subH/Rpb5_C"/>
</dbReference>
<reference evidence="3" key="1">
    <citation type="journal article" date="2020" name="Nature">
        <title>Giant virus diversity and host interactions through global metagenomics.</title>
        <authorList>
            <person name="Schulz F."/>
            <person name="Roux S."/>
            <person name="Paez-Espino D."/>
            <person name="Jungbluth S."/>
            <person name="Walsh D.A."/>
            <person name="Denef V.J."/>
            <person name="McMahon K.D."/>
            <person name="Konstantinidis K.T."/>
            <person name="Eloe-Fadrosh E.A."/>
            <person name="Kyrpides N.C."/>
            <person name="Woyke T."/>
        </authorList>
    </citation>
    <scope>NUCLEOTIDE SEQUENCE</scope>
    <source>
        <strain evidence="3">GVMAG-M-3300023174-124</strain>
    </source>
</reference>
<dbReference type="InterPro" id="IPR035913">
    <property type="entry name" value="RPB5-like_sf"/>
</dbReference>
<dbReference type="GO" id="GO:0042797">
    <property type="term" value="P:tRNA transcription by RNA polymerase III"/>
    <property type="evidence" value="ECO:0007669"/>
    <property type="project" value="TreeGrafter"/>
</dbReference>
<dbReference type="AlphaFoldDB" id="A0A6C0D6Y4"/>
<keyword evidence="1" id="KW-0804">Transcription</keyword>
<dbReference type="SUPFAM" id="SSF55287">
    <property type="entry name" value="RPB5-like RNA polymerase subunit"/>
    <property type="match status" value="1"/>
</dbReference>
<dbReference type="PIRSF" id="PIRSF000747">
    <property type="entry name" value="RPB5"/>
    <property type="match status" value="1"/>
</dbReference>
<dbReference type="Pfam" id="PF01191">
    <property type="entry name" value="RNA_pol_Rpb5_C"/>
    <property type="match status" value="1"/>
</dbReference>
<dbReference type="GO" id="GO:0003677">
    <property type="term" value="F:DNA binding"/>
    <property type="evidence" value="ECO:0007669"/>
    <property type="project" value="InterPro"/>
</dbReference>
<evidence type="ECO:0000259" key="2">
    <source>
        <dbReference type="Pfam" id="PF01191"/>
    </source>
</evidence>
<accession>A0A6C0D6Y4</accession>
<dbReference type="PANTHER" id="PTHR10535:SF0">
    <property type="entry name" value="DNA-DIRECTED RNA POLYMERASES I, II, AND III SUBUNIT RPABC1"/>
    <property type="match status" value="1"/>
</dbReference>
<dbReference type="GO" id="GO:0005736">
    <property type="term" value="C:RNA polymerase I complex"/>
    <property type="evidence" value="ECO:0007669"/>
    <property type="project" value="TreeGrafter"/>
</dbReference>
<evidence type="ECO:0000256" key="1">
    <source>
        <dbReference type="ARBA" id="ARBA00023163"/>
    </source>
</evidence>